<evidence type="ECO:0000256" key="12">
    <source>
        <dbReference type="ARBA" id="ARBA00023286"/>
    </source>
</evidence>
<keyword evidence="11" id="KW-0325">Glycoprotein</keyword>
<feature type="domain" description="Ionotropic glutamate receptor C-terminal" evidence="18">
    <location>
        <begin position="503"/>
        <end position="838"/>
    </location>
</feature>
<feature type="signal peptide" evidence="17">
    <location>
        <begin position="1"/>
        <end position="36"/>
    </location>
</feature>
<dbReference type="Pfam" id="PF00060">
    <property type="entry name" value="Lig_chan"/>
    <property type="match status" value="1"/>
</dbReference>
<dbReference type="Pfam" id="PF10613">
    <property type="entry name" value="Lig_chan-Glu_bd"/>
    <property type="match status" value="1"/>
</dbReference>
<evidence type="ECO:0000256" key="3">
    <source>
        <dbReference type="ARBA" id="ARBA00011095"/>
    </source>
</evidence>
<sequence>MRIAMASRAALPASVTSTSVFHQLLFLLLLVGHCAAAAAAVATTGTATTGTAPVVASVPLDVGVILDLATGLGKKSLLSMEMAVHDFYAAHPGYTTRVKLHVRDSNRSVVAAASAALDLINNKKVGIVIGPQNTLQAEFLTYLANTTKVPVITSSATGDTITQYHVPYFLRACVKGSFQAASIAAFVKSYGWKNVVLVYEDNNYGAGILPSITDALEAVDVHVINRSAIPTSCPGDRIDAELYKLMTMQTRVFIIHMLPADAARLFARASAIGMLTEGYVWMVTDDIGIALDVLPQHTTETMLGVVGFRPYVAKSTRITGFMDRFFTRYRAKYHQDPDVRVAKPTMFQYWAYDVVWAIASATEKSKRSRSLNLGSTTGYMGKLVDDLQPSPAGPELLASIIGGEFYGLAGRFRFVDRHLPVPQYEIVNVIEDKIRRIGFWSPGYGLSAFLNSSTRPGQARRRAKAGQVLRAVIWPGDSITVPRGWDFPANGKILQIAVPVRRDFKVFVKVENPNSSMQSVTGYCIDVFEAAVKKLPYALPFKYMPYDCANSYDKLVSQVYFKTYDGAVGDVTIIANRTRYVDFTVPYTESGVSMLVLARKDEDEPTMWIFLKPLTTDLWIAMVVFIVFTGLVVCTIEKPVNDQVQGSKWKQLNTYFYFAFSTGTSTHDQKFKSLQSKVIMVSWCFVLLVIVQSYTASLSSMLTAKRLQPLVTDPMQLLHKGDYVGYQNGSFVRSMLRRLHFKDRQMMSFSTREEYADALRKGSKEGGVSAIFDETPYINSFLLLYGKDFQKVGPIDRTVGFGFAFPKGSPLVEDLSKAMLNLIEGSEGSDIERKWFGDRILSLDYGSPDTSFSRLSSRSFKGLFIINGCILGLMFLINCSRYAYAKFTAKRKAAAASDGEAQPSTNGNDIPAV</sequence>
<evidence type="ECO:0000313" key="19">
    <source>
        <dbReference type="EMBL" id="VAH55435.1"/>
    </source>
</evidence>
<dbReference type="EMBL" id="LT934115">
    <property type="protein sequence ID" value="VAH55435.1"/>
    <property type="molecule type" value="Genomic_DNA"/>
</dbReference>
<dbReference type="PANTHER" id="PTHR34836:SF1">
    <property type="entry name" value="OS09G0428600 PROTEIN"/>
    <property type="match status" value="1"/>
</dbReference>
<dbReference type="FunFam" id="1.10.287.70:FF:000037">
    <property type="entry name" value="Glutamate receptor"/>
    <property type="match status" value="1"/>
</dbReference>
<proteinExistence type="inferred from homology"/>
<dbReference type="CDD" id="cd13686">
    <property type="entry name" value="GluR_Plant"/>
    <property type="match status" value="1"/>
</dbReference>
<evidence type="ECO:0000256" key="1">
    <source>
        <dbReference type="ARBA" id="ARBA00004141"/>
    </source>
</evidence>
<comment type="subcellular location">
    <subcellularLocation>
        <location evidence="1">Membrane</location>
        <topology evidence="1">Multi-pass membrane protein</topology>
    </subcellularLocation>
</comment>
<evidence type="ECO:0000259" key="18">
    <source>
        <dbReference type="SMART" id="SM00079"/>
    </source>
</evidence>
<comment type="function">
    <text evidence="15">Glutamate-gated receptor that probably acts as non-selective cation channel.</text>
</comment>
<keyword evidence="5 16" id="KW-0812">Transmembrane</keyword>
<evidence type="ECO:0000256" key="14">
    <source>
        <dbReference type="ARBA" id="ARBA00049638"/>
    </source>
</evidence>
<evidence type="ECO:0000256" key="7">
    <source>
        <dbReference type="ARBA" id="ARBA00022989"/>
    </source>
</evidence>
<keyword evidence="4 15" id="KW-0813">Transport</keyword>
<evidence type="ECO:0000256" key="13">
    <source>
        <dbReference type="ARBA" id="ARBA00023303"/>
    </source>
</evidence>
<evidence type="ECO:0000256" key="11">
    <source>
        <dbReference type="ARBA" id="ARBA00023180"/>
    </source>
</evidence>
<gene>
    <name evidence="19" type="ORF">TRITD_3Av1G001450</name>
</gene>
<keyword evidence="7 16" id="KW-1133">Transmembrane helix</keyword>
<evidence type="ECO:0000256" key="5">
    <source>
        <dbReference type="ARBA" id="ARBA00022692"/>
    </source>
</evidence>
<dbReference type="GO" id="GO:0015276">
    <property type="term" value="F:ligand-gated monoatomic ion channel activity"/>
    <property type="evidence" value="ECO:0007669"/>
    <property type="project" value="InterPro"/>
</dbReference>
<dbReference type="Proteomes" id="UP000324705">
    <property type="component" value="Chromosome 3A"/>
</dbReference>
<dbReference type="AlphaFoldDB" id="A0A9R0R7H5"/>
<comment type="similarity">
    <text evidence="2 15">Belongs to the glutamate-gated ion channel (TC 1.A.10.1) family.</text>
</comment>
<keyword evidence="9 15" id="KW-0472">Membrane</keyword>
<evidence type="ECO:0000256" key="10">
    <source>
        <dbReference type="ARBA" id="ARBA00023170"/>
    </source>
</evidence>
<comment type="subunit">
    <text evidence="3">May form heteromers.</text>
</comment>
<dbReference type="Gene3D" id="3.40.190.10">
    <property type="entry name" value="Periplasmic binding protein-like II"/>
    <property type="match status" value="2"/>
</dbReference>
<dbReference type="Gramene" id="TRITD3Av1G001450.1">
    <property type="protein sequence ID" value="TRITD3Av1G001450.1"/>
    <property type="gene ID" value="TRITD3Av1G001450"/>
</dbReference>
<dbReference type="OMA" id="CKEMRGF"/>
<dbReference type="PANTHER" id="PTHR34836">
    <property type="entry name" value="OS06G0188250 PROTEIN"/>
    <property type="match status" value="1"/>
</dbReference>
<feature type="chain" id="PRO_5040475019" description="Glutamate receptor" evidence="17">
    <location>
        <begin position="37"/>
        <end position="913"/>
    </location>
</feature>
<protein>
    <recommendedName>
        <fullName evidence="15">Glutamate receptor</fullName>
    </recommendedName>
</protein>
<dbReference type="Pfam" id="PF01094">
    <property type="entry name" value="ANF_receptor"/>
    <property type="match status" value="1"/>
</dbReference>
<keyword evidence="12 15" id="KW-1071">Ligand-gated ion channel</keyword>
<evidence type="ECO:0000256" key="2">
    <source>
        <dbReference type="ARBA" id="ARBA00008685"/>
    </source>
</evidence>
<dbReference type="FunFam" id="3.40.190.10:FF:000103">
    <property type="entry name" value="Glutamate receptor"/>
    <property type="match status" value="1"/>
</dbReference>
<evidence type="ECO:0000256" key="16">
    <source>
        <dbReference type="SAM" id="Phobius"/>
    </source>
</evidence>
<dbReference type="SUPFAM" id="SSF53822">
    <property type="entry name" value="Periplasmic binding protein-like I"/>
    <property type="match status" value="1"/>
</dbReference>
<dbReference type="SMART" id="SM00079">
    <property type="entry name" value="PBPe"/>
    <property type="match status" value="1"/>
</dbReference>
<evidence type="ECO:0000256" key="17">
    <source>
        <dbReference type="SAM" id="SignalP"/>
    </source>
</evidence>
<evidence type="ECO:0000256" key="4">
    <source>
        <dbReference type="ARBA" id="ARBA00022448"/>
    </source>
</evidence>
<feature type="transmembrane region" description="Helical" evidence="16">
    <location>
        <begin position="862"/>
        <end position="884"/>
    </location>
</feature>
<dbReference type="InterPro" id="IPR044440">
    <property type="entry name" value="GABAb_receptor_plant_PBP1"/>
</dbReference>
<dbReference type="CDD" id="cd19990">
    <property type="entry name" value="PBP1_GABAb_receptor_plant"/>
    <property type="match status" value="1"/>
</dbReference>
<keyword evidence="8 15" id="KW-0406">Ion transport</keyword>
<evidence type="ECO:0000256" key="9">
    <source>
        <dbReference type="ARBA" id="ARBA00023136"/>
    </source>
</evidence>
<evidence type="ECO:0000256" key="6">
    <source>
        <dbReference type="ARBA" id="ARBA00022729"/>
    </source>
</evidence>
<dbReference type="InterPro" id="IPR001320">
    <property type="entry name" value="Iontro_rcpt_C"/>
</dbReference>
<comment type="function">
    <text evidence="14">Glutamate-gated receptor that probably acts as a non-selective cation channel. May be involved in light-signal transduction and calcium homeostasis via the regulation of calcium influx into cells.</text>
</comment>
<dbReference type="InterPro" id="IPR017103">
    <property type="entry name" value="Iontropic_Glu_rcpt_pln"/>
</dbReference>
<keyword evidence="6 17" id="KW-0732">Signal</keyword>
<evidence type="ECO:0000256" key="8">
    <source>
        <dbReference type="ARBA" id="ARBA00023065"/>
    </source>
</evidence>
<feature type="transmembrane region" description="Helical" evidence="16">
    <location>
        <begin position="618"/>
        <end position="636"/>
    </location>
</feature>
<dbReference type="InterPro" id="IPR019594">
    <property type="entry name" value="Glu/Gly-bd"/>
</dbReference>
<organism evidence="19 20">
    <name type="scientific">Triticum turgidum subsp. durum</name>
    <name type="common">Durum wheat</name>
    <name type="synonym">Triticum durum</name>
    <dbReference type="NCBI Taxonomy" id="4567"/>
    <lineage>
        <taxon>Eukaryota</taxon>
        <taxon>Viridiplantae</taxon>
        <taxon>Streptophyta</taxon>
        <taxon>Embryophyta</taxon>
        <taxon>Tracheophyta</taxon>
        <taxon>Spermatophyta</taxon>
        <taxon>Magnoliopsida</taxon>
        <taxon>Liliopsida</taxon>
        <taxon>Poales</taxon>
        <taxon>Poaceae</taxon>
        <taxon>BOP clade</taxon>
        <taxon>Pooideae</taxon>
        <taxon>Triticodae</taxon>
        <taxon>Triticeae</taxon>
        <taxon>Triticinae</taxon>
        <taxon>Triticum</taxon>
    </lineage>
</organism>
<keyword evidence="20" id="KW-1185">Reference proteome</keyword>
<name>A0A9R0R7H5_TRITD</name>
<keyword evidence="13 15" id="KW-0407">Ion channel</keyword>
<accession>A0A9R0R7H5</accession>
<dbReference type="Gene3D" id="1.10.287.70">
    <property type="match status" value="1"/>
</dbReference>
<dbReference type="InterPro" id="IPR001828">
    <property type="entry name" value="ANF_lig-bd_rcpt"/>
</dbReference>
<dbReference type="InterPro" id="IPR015683">
    <property type="entry name" value="Ionotropic_Glu_rcpt"/>
</dbReference>
<dbReference type="FunFam" id="3.40.50.2300:FF:000188">
    <property type="entry name" value="Glutamate receptor"/>
    <property type="match status" value="1"/>
</dbReference>
<dbReference type="InterPro" id="IPR028082">
    <property type="entry name" value="Peripla_BP_I"/>
</dbReference>
<evidence type="ECO:0000256" key="15">
    <source>
        <dbReference type="PIRNR" id="PIRNR037090"/>
    </source>
</evidence>
<dbReference type="SUPFAM" id="SSF53850">
    <property type="entry name" value="Periplasmic binding protein-like II"/>
    <property type="match status" value="1"/>
</dbReference>
<dbReference type="GO" id="GO:0016020">
    <property type="term" value="C:membrane"/>
    <property type="evidence" value="ECO:0007669"/>
    <property type="project" value="UniProtKB-SubCell"/>
</dbReference>
<dbReference type="PIRSF" id="PIRSF037090">
    <property type="entry name" value="Iontro_Glu-like_rcpt_pln"/>
    <property type="match status" value="1"/>
</dbReference>
<evidence type="ECO:0000313" key="20">
    <source>
        <dbReference type="Proteomes" id="UP000324705"/>
    </source>
</evidence>
<reference evidence="19 20" key="1">
    <citation type="submission" date="2017-09" db="EMBL/GenBank/DDBJ databases">
        <authorList>
            <consortium name="International Durum Wheat Genome Sequencing Consortium (IDWGSC)"/>
            <person name="Milanesi L."/>
        </authorList>
    </citation>
    <scope>NUCLEOTIDE SEQUENCE [LARGE SCALE GENOMIC DNA]</scope>
    <source>
        <strain evidence="20">cv. Svevo</strain>
    </source>
</reference>
<feature type="transmembrane region" description="Helical" evidence="16">
    <location>
        <begin position="678"/>
        <end position="696"/>
    </location>
</feature>
<keyword evidence="10 15" id="KW-0675">Receptor</keyword>
<dbReference type="Gene3D" id="3.40.50.2300">
    <property type="match status" value="3"/>
</dbReference>